<comment type="caution">
    <text evidence="1">The sequence shown here is derived from an EMBL/GenBank/DDBJ whole genome shotgun (WGS) entry which is preliminary data.</text>
</comment>
<name>A0A317C156_9GAMM</name>
<evidence type="ECO:0000313" key="1">
    <source>
        <dbReference type="EMBL" id="PWQ92386.1"/>
    </source>
</evidence>
<dbReference type="Pfam" id="PF20126">
    <property type="entry name" value="TumE"/>
    <property type="match status" value="1"/>
</dbReference>
<accession>A0A317C156</accession>
<protein>
    <submittedName>
        <fullName evidence="1">Uncharacterized protein</fullName>
    </submittedName>
</protein>
<dbReference type="OrthoDB" id="7451512at2"/>
<organism evidence="1 2">
    <name type="scientific">Leucothrix pacifica</name>
    <dbReference type="NCBI Taxonomy" id="1247513"/>
    <lineage>
        <taxon>Bacteria</taxon>
        <taxon>Pseudomonadati</taxon>
        <taxon>Pseudomonadota</taxon>
        <taxon>Gammaproteobacteria</taxon>
        <taxon>Thiotrichales</taxon>
        <taxon>Thiotrichaceae</taxon>
        <taxon>Leucothrix</taxon>
    </lineage>
</organism>
<reference evidence="1 2" key="1">
    <citation type="submission" date="2018-05" db="EMBL/GenBank/DDBJ databases">
        <title>Leucothrix arctica sp. nov., isolated from Arctic seawater.</title>
        <authorList>
            <person name="Choi A."/>
            <person name="Baek K."/>
        </authorList>
    </citation>
    <scope>NUCLEOTIDE SEQUENCE [LARGE SCALE GENOMIC DNA]</scope>
    <source>
        <strain evidence="1 2">JCM 18388</strain>
    </source>
</reference>
<proteinExistence type="predicted"/>
<dbReference type="RefSeq" id="WP_109839712.1">
    <property type="nucleotide sequence ID" value="NZ_QGKM01000094.1"/>
</dbReference>
<keyword evidence="2" id="KW-1185">Reference proteome</keyword>
<dbReference type="Proteomes" id="UP000245539">
    <property type="component" value="Unassembled WGS sequence"/>
</dbReference>
<dbReference type="EMBL" id="QGKM01000094">
    <property type="protein sequence ID" value="PWQ92386.1"/>
    <property type="molecule type" value="Genomic_DNA"/>
</dbReference>
<gene>
    <name evidence="1" type="ORF">DKW60_21460</name>
</gene>
<sequence>MAAKLIFKNRIVFDSGHIQEMVIWGLPESVVGSRHQFKYSLFYGRSGERIIGYDNERPKGDHRHYRTDEEDYTFTTIEQLINDFLSDVEEERRQDNASK</sequence>
<dbReference type="InterPro" id="IPR045397">
    <property type="entry name" value="TumE-like"/>
</dbReference>
<evidence type="ECO:0000313" key="2">
    <source>
        <dbReference type="Proteomes" id="UP000245539"/>
    </source>
</evidence>
<dbReference type="AlphaFoldDB" id="A0A317C156"/>